<reference evidence="8" key="1">
    <citation type="submission" date="2015-03" db="EMBL/GenBank/DDBJ databases">
        <authorList>
            <person name="Murphy D."/>
        </authorList>
    </citation>
    <scope>NUCLEOTIDE SEQUENCE [LARGE SCALE GENOMIC DNA]</scope>
    <source>
        <strain evidence="8">A125KOH2</strain>
    </source>
</reference>
<evidence type="ECO:0000313" key="9">
    <source>
        <dbReference type="EMBL" id="CRY62988.1"/>
    </source>
</evidence>
<dbReference type="GO" id="GO:0005886">
    <property type="term" value="C:plasma membrane"/>
    <property type="evidence" value="ECO:0007669"/>
    <property type="project" value="UniProtKB-SubCell"/>
</dbReference>
<evidence type="ECO:0000256" key="1">
    <source>
        <dbReference type="ARBA" id="ARBA00004651"/>
    </source>
</evidence>
<evidence type="ECO:0000256" key="6">
    <source>
        <dbReference type="SAM" id="Phobius"/>
    </source>
</evidence>
<feature type="transmembrane region" description="Helical" evidence="6">
    <location>
        <begin position="71"/>
        <end position="93"/>
    </location>
</feature>
<feature type="transmembrane region" description="Helical" evidence="6">
    <location>
        <begin position="281"/>
        <end position="302"/>
    </location>
</feature>
<evidence type="ECO:0000256" key="3">
    <source>
        <dbReference type="ARBA" id="ARBA00022692"/>
    </source>
</evidence>
<dbReference type="Pfam" id="PF07690">
    <property type="entry name" value="MFS_1"/>
    <property type="match status" value="1"/>
</dbReference>
<dbReference type="RefSeq" id="WP_072086239.1">
    <property type="nucleotide sequence ID" value="NZ_CAWMMU010000001.1"/>
</dbReference>
<keyword evidence="10" id="KW-1185">Reference proteome</keyword>
<feature type="transmembrane region" description="Helical" evidence="6">
    <location>
        <begin position="245"/>
        <end position="269"/>
    </location>
</feature>
<feature type="transmembrane region" description="Helical" evidence="6">
    <location>
        <begin position="12"/>
        <end position="37"/>
    </location>
</feature>
<organism evidence="8 11">
    <name type="scientific">Yersinia pekkanenii</name>
    <dbReference type="NCBI Taxonomy" id="1288385"/>
    <lineage>
        <taxon>Bacteria</taxon>
        <taxon>Pseudomonadati</taxon>
        <taxon>Pseudomonadota</taxon>
        <taxon>Gammaproteobacteria</taxon>
        <taxon>Enterobacterales</taxon>
        <taxon>Yersiniaceae</taxon>
        <taxon>Yersinia</taxon>
    </lineage>
</organism>
<keyword evidence="4 6" id="KW-1133">Transmembrane helix</keyword>
<dbReference type="Gene3D" id="1.20.1250.20">
    <property type="entry name" value="MFS general substrate transporter like domains"/>
    <property type="match status" value="1"/>
</dbReference>
<feature type="transmembrane region" description="Helical" evidence="6">
    <location>
        <begin position="377"/>
        <end position="393"/>
    </location>
</feature>
<accession>A0A0T9NW24</accession>
<dbReference type="GO" id="GO:0022857">
    <property type="term" value="F:transmembrane transporter activity"/>
    <property type="evidence" value="ECO:0007669"/>
    <property type="project" value="InterPro"/>
</dbReference>
<dbReference type="Proteomes" id="UP000045840">
    <property type="component" value="Unassembled WGS sequence"/>
</dbReference>
<evidence type="ECO:0000313" key="11">
    <source>
        <dbReference type="Proteomes" id="UP000045840"/>
    </source>
</evidence>
<dbReference type="AlphaFoldDB" id="A0A0T9NW24"/>
<evidence type="ECO:0000259" key="7">
    <source>
        <dbReference type="PROSITE" id="PS50850"/>
    </source>
</evidence>
<feature type="transmembrane region" description="Helical" evidence="6">
    <location>
        <begin position="43"/>
        <end position="64"/>
    </location>
</feature>
<evidence type="ECO:0000256" key="5">
    <source>
        <dbReference type="ARBA" id="ARBA00023136"/>
    </source>
</evidence>
<comment type="subcellular location">
    <subcellularLocation>
        <location evidence="1">Cell membrane</location>
        <topology evidence="1">Multi-pass membrane protein</topology>
    </subcellularLocation>
</comment>
<feature type="transmembrane region" description="Helical" evidence="6">
    <location>
        <begin position="308"/>
        <end position="333"/>
    </location>
</feature>
<dbReference type="PROSITE" id="PS50850">
    <property type="entry name" value="MFS"/>
    <property type="match status" value="1"/>
</dbReference>
<dbReference type="STRING" id="1288385.ERS137968_00037"/>
<proteinExistence type="predicted"/>
<dbReference type="EMBL" id="CQAZ01000006">
    <property type="protein sequence ID" value="CNH32550.1"/>
    <property type="molecule type" value="Genomic_DNA"/>
</dbReference>
<name>A0A0T9NW24_9GAMM</name>
<reference evidence="9 10" key="2">
    <citation type="submission" date="2015-03" db="EMBL/GenBank/DDBJ databases">
        <authorList>
            <consortium name="Pathogen Informatics"/>
            <person name="Murphy D."/>
        </authorList>
    </citation>
    <scope>NUCLEOTIDE SEQUENCE [LARGE SCALE GENOMIC DNA]</scope>
    <source>
        <strain evidence="10">type strain: CIP110230</strain>
        <strain evidence="9">Type strain: CIP110230</strain>
    </source>
</reference>
<keyword evidence="5 6" id="KW-0472">Membrane</keyword>
<evidence type="ECO:0000313" key="8">
    <source>
        <dbReference type="EMBL" id="CNH32550.1"/>
    </source>
</evidence>
<dbReference type="OrthoDB" id="9775268at2"/>
<dbReference type="InterPro" id="IPR020846">
    <property type="entry name" value="MFS_dom"/>
</dbReference>
<evidence type="ECO:0000256" key="2">
    <source>
        <dbReference type="ARBA" id="ARBA00022475"/>
    </source>
</evidence>
<dbReference type="EMBL" id="CWJL01000001">
    <property type="protein sequence ID" value="CRY62988.1"/>
    <property type="molecule type" value="Genomic_DNA"/>
</dbReference>
<dbReference type="InterPro" id="IPR036259">
    <property type="entry name" value="MFS_trans_sf"/>
</dbReference>
<gene>
    <name evidence="8" type="primary">mdtL_2</name>
    <name evidence="9" type="synonym">mdtL_1</name>
    <name evidence="8" type="ORF">ERS008529_00950</name>
    <name evidence="9" type="ORF">ERS137968_00037</name>
</gene>
<feature type="transmembrane region" description="Helical" evidence="6">
    <location>
        <begin position="214"/>
        <end position="233"/>
    </location>
</feature>
<keyword evidence="2" id="KW-1003">Cell membrane</keyword>
<reference evidence="11" key="3">
    <citation type="submission" date="2015-03" db="EMBL/GenBank/DDBJ databases">
        <authorList>
            <consortium name="Pathogen Informatics"/>
        </authorList>
    </citation>
    <scope>NUCLEOTIDE SEQUENCE [LARGE SCALE GENOMIC DNA]</scope>
    <source>
        <strain evidence="11">A125KOH2</strain>
    </source>
</reference>
<dbReference type="SUPFAM" id="SSF103473">
    <property type="entry name" value="MFS general substrate transporter"/>
    <property type="match status" value="1"/>
</dbReference>
<dbReference type="InterPro" id="IPR011701">
    <property type="entry name" value="MFS"/>
</dbReference>
<evidence type="ECO:0000256" key="4">
    <source>
        <dbReference type="ARBA" id="ARBA00022989"/>
    </source>
</evidence>
<evidence type="ECO:0000313" key="10">
    <source>
        <dbReference type="Proteomes" id="UP000044625"/>
    </source>
</evidence>
<protein>
    <submittedName>
        <fullName evidence="8">Multidrug resistance protein MdtL</fullName>
    </submittedName>
</protein>
<feature type="transmembrane region" description="Helical" evidence="6">
    <location>
        <begin position="165"/>
        <end position="185"/>
    </location>
</feature>
<dbReference type="PANTHER" id="PTHR23513:SF6">
    <property type="entry name" value="MAJOR FACILITATOR SUPERFAMILY ASSOCIATED DOMAIN-CONTAINING PROTEIN"/>
    <property type="match status" value="1"/>
</dbReference>
<dbReference type="Proteomes" id="UP000044625">
    <property type="component" value="Unassembled WGS sequence"/>
</dbReference>
<sequence>MLSLFKIAGYPSLFASRIFNSIAVWIDFTLIFTVMSFHFNASAYQLGIAAALYGFPGLLLGPFIGQMADRYSPAVILLASAYGRFITSTWLAIVTHHELFLFGVFLKGISNLGMIPAEQVLIRELLNKEQILLTITLTNVIDQCIKITAPLIGAFIATITNSQGGFYLTALLALITSLLTIRIGFTTRWIKKTGNVTTILPNFRLVSNIIRNNHVLFSSFLVVLAVSLTLGLYDSILSVLLRIQGFTADAFGIIVSSTATGAILCGFLFKKINLLFSHQQLMIYGLIGFSLTVLSAGILCLAFNNLHLYIFCIIWFINGFCYACIVMSFSVVLQNEAPTNMLGVISTSCRSLQLAALVAGPVIGSSLAHYVGVPITFVIAGSTGVVITGYLLFMPPKKRNP</sequence>
<keyword evidence="3 6" id="KW-0812">Transmembrane</keyword>
<feature type="domain" description="Major facilitator superfamily (MFS) profile" evidence="7">
    <location>
        <begin position="1"/>
        <end position="399"/>
    </location>
</feature>
<dbReference type="PANTHER" id="PTHR23513">
    <property type="entry name" value="INTEGRAL MEMBRANE EFFLUX PROTEIN-RELATED"/>
    <property type="match status" value="1"/>
</dbReference>